<organism evidence="1 2">
    <name type="scientific">Desulfocucumis palustris</name>
    <dbReference type="NCBI Taxonomy" id="1898651"/>
    <lineage>
        <taxon>Bacteria</taxon>
        <taxon>Bacillati</taxon>
        <taxon>Bacillota</taxon>
        <taxon>Clostridia</taxon>
        <taxon>Eubacteriales</taxon>
        <taxon>Desulfocucumaceae</taxon>
        <taxon>Desulfocucumis</taxon>
    </lineage>
</organism>
<sequence>MSAFILIIFFIRDIIIEFAGKIENNYKSFIGAIRLFLSIIYKD</sequence>
<accession>A0A2L2XLV4</accession>
<reference evidence="2" key="1">
    <citation type="submission" date="2018-02" db="EMBL/GenBank/DDBJ databases">
        <title>Genome sequence of Desulfocucumis palustris strain NAW-5.</title>
        <authorList>
            <person name="Watanabe M."/>
            <person name="Kojima H."/>
            <person name="Fukui M."/>
        </authorList>
    </citation>
    <scope>NUCLEOTIDE SEQUENCE [LARGE SCALE GENOMIC DNA]</scope>
    <source>
        <strain evidence="2">NAW-5</strain>
    </source>
</reference>
<protein>
    <submittedName>
        <fullName evidence="1">Uncharacterized protein</fullName>
    </submittedName>
</protein>
<evidence type="ECO:0000313" key="2">
    <source>
        <dbReference type="Proteomes" id="UP000239549"/>
    </source>
</evidence>
<gene>
    <name evidence="1" type="ORF">DCCM_4061</name>
</gene>
<keyword evidence="2" id="KW-1185">Reference proteome</keyword>
<name>A0A2L2XLV4_9FIRM</name>
<proteinExistence type="predicted"/>
<dbReference type="EMBL" id="BFAV01000155">
    <property type="protein sequence ID" value="GBF34941.1"/>
    <property type="molecule type" value="Genomic_DNA"/>
</dbReference>
<evidence type="ECO:0000313" key="1">
    <source>
        <dbReference type="EMBL" id="GBF34941.1"/>
    </source>
</evidence>
<dbReference type="AlphaFoldDB" id="A0A2L2XLV4"/>
<dbReference type="Proteomes" id="UP000239549">
    <property type="component" value="Unassembled WGS sequence"/>
</dbReference>
<comment type="caution">
    <text evidence="1">The sequence shown here is derived from an EMBL/GenBank/DDBJ whole genome shotgun (WGS) entry which is preliminary data.</text>
</comment>